<evidence type="ECO:0000259" key="5">
    <source>
        <dbReference type="PROSITE" id="PS50048"/>
    </source>
</evidence>
<dbReference type="Pfam" id="PF00172">
    <property type="entry name" value="Zn_clus"/>
    <property type="match status" value="1"/>
</dbReference>
<feature type="region of interest" description="Disordered" evidence="4">
    <location>
        <begin position="1"/>
        <end position="24"/>
    </location>
</feature>
<sequence>MFSKFHGTASENPQPARKPKKARRAQVQRACDGCRLGRVKCDTSRPCRNCIQSGRQCVFEGSTEFRGLNTATIEIDRLRQRVQDLEAEREQRPSQPAAISPALISPPSSDSHNSTSIPFHPVSEKWKGTTVEGIRYGPFSLQYFSERISRYLEIDADPRVSLADFPVWDTTTLAECCDGVGKMAQDHFLDLHWLCYHVNYPAIDESEFRELYASLWHTEEASSTRRPDPLVDIVLAMNIQYALSFMPQDETLPRQSAEHSCLGGSAFYQRCKSALDTSMDSPTIKSVQCHLFCAIYLSYAGYHNAAYTTTKLAECSLSMLSLDHDDSLQQELVSRIRNCLRTLQTRFSMRLGRFERRPSGIAQQSLEVTTPSSTLEFSWFIFHEQVAHLCTLVEDIAITFLGHCNQILDTAEGATDLYTDPVIRDKCAHFMKDQMNRLKSWSAQVPAQLRIPRKGYMESFSTRRAPLEFDDSDPQWLQRQRVVLECQYHDFCVTLLRVFFHFSPKQNRGTFNSDENGISCVNHAYTLTSIIHQIHAETDILTGCYQAFEWQQNAVYALAAFAAANPLCPPTPSARKALGLAGEVFGSYGDTSIPAMRMRKLISDFEVKIAEKIASFRRGPTPGPTPRSARPVEEPSPMPQSDVAMEAASHSMLGSVPLGDSNIDWSIVGGSTEQWWSELDQPTQDLWSTWMKEFEP</sequence>
<keyword evidence="7" id="KW-1185">Reference proteome</keyword>
<dbReference type="SUPFAM" id="SSF57701">
    <property type="entry name" value="Zn2/Cys6 DNA-binding domain"/>
    <property type="match status" value="1"/>
</dbReference>
<dbReference type="GO" id="GO:0000435">
    <property type="term" value="P:positive regulation of transcription from RNA polymerase II promoter by galactose"/>
    <property type="evidence" value="ECO:0007669"/>
    <property type="project" value="TreeGrafter"/>
</dbReference>
<dbReference type="InterPro" id="IPR001138">
    <property type="entry name" value="Zn2Cys6_DnaBD"/>
</dbReference>
<evidence type="ECO:0000313" key="6">
    <source>
        <dbReference type="EMBL" id="CAH0026213.1"/>
    </source>
</evidence>
<dbReference type="PANTHER" id="PTHR47424:SF12">
    <property type="entry name" value="TRANSCRIPTION FACTOR ASQA"/>
    <property type="match status" value="1"/>
</dbReference>
<evidence type="ECO:0000256" key="2">
    <source>
        <dbReference type="ARBA" id="ARBA00023163"/>
    </source>
</evidence>
<name>A0A9N9YJJ9_9HYPO</name>
<dbReference type="InterPro" id="IPR036864">
    <property type="entry name" value="Zn2-C6_fun-type_DNA-bd_sf"/>
</dbReference>
<reference evidence="6" key="1">
    <citation type="submission" date="2021-10" db="EMBL/GenBank/DDBJ databases">
        <authorList>
            <person name="Piombo E."/>
        </authorList>
    </citation>
    <scope>NUCLEOTIDE SEQUENCE</scope>
</reference>
<dbReference type="Proteomes" id="UP000696573">
    <property type="component" value="Unassembled WGS sequence"/>
</dbReference>
<dbReference type="OrthoDB" id="2283488at2759"/>
<keyword evidence="2" id="KW-0804">Transcription</keyword>
<dbReference type="CDD" id="cd12148">
    <property type="entry name" value="fungal_TF_MHR"/>
    <property type="match status" value="1"/>
</dbReference>
<dbReference type="GO" id="GO:0000978">
    <property type="term" value="F:RNA polymerase II cis-regulatory region sequence-specific DNA binding"/>
    <property type="evidence" value="ECO:0007669"/>
    <property type="project" value="TreeGrafter"/>
</dbReference>
<dbReference type="PROSITE" id="PS00463">
    <property type="entry name" value="ZN2_CY6_FUNGAL_1"/>
    <property type="match status" value="1"/>
</dbReference>
<feature type="region of interest" description="Disordered" evidence="4">
    <location>
        <begin position="616"/>
        <end position="643"/>
    </location>
</feature>
<evidence type="ECO:0000256" key="4">
    <source>
        <dbReference type="SAM" id="MobiDB-lite"/>
    </source>
</evidence>
<protein>
    <recommendedName>
        <fullName evidence="5">Zn(2)-C6 fungal-type domain-containing protein</fullName>
    </recommendedName>
</protein>
<feature type="domain" description="Zn(2)-C6 fungal-type" evidence="5">
    <location>
        <begin position="30"/>
        <end position="59"/>
    </location>
</feature>
<dbReference type="SMART" id="SM00066">
    <property type="entry name" value="GAL4"/>
    <property type="match status" value="1"/>
</dbReference>
<dbReference type="PROSITE" id="PS50048">
    <property type="entry name" value="ZN2_CY6_FUNGAL_2"/>
    <property type="match status" value="1"/>
</dbReference>
<dbReference type="PANTHER" id="PTHR47424">
    <property type="entry name" value="REGULATORY PROTEIN GAL4"/>
    <property type="match status" value="1"/>
</dbReference>
<accession>A0A9N9YJJ9</accession>
<dbReference type="CDD" id="cd00067">
    <property type="entry name" value="GAL4"/>
    <property type="match status" value="1"/>
</dbReference>
<dbReference type="Gene3D" id="4.10.240.10">
    <property type="entry name" value="Zn(2)-C6 fungal-type DNA-binding domain"/>
    <property type="match status" value="1"/>
</dbReference>
<keyword evidence="3" id="KW-0539">Nucleus</keyword>
<dbReference type="EMBL" id="CABFNQ020000718">
    <property type="protein sequence ID" value="CAH0026213.1"/>
    <property type="molecule type" value="Genomic_DNA"/>
</dbReference>
<proteinExistence type="predicted"/>
<gene>
    <name evidence="6" type="ORF">CRHIZ90672A_00013980</name>
</gene>
<dbReference type="GO" id="GO:0000981">
    <property type="term" value="F:DNA-binding transcription factor activity, RNA polymerase II-specific"/>
    <property type="evidence" value="ECO:0007669"/>
    <property type="project" value="InterPro"/>
</dbReference>
<dbReference type="AlphaFoldDB" id="A0A9N9YJJ9"/>
<organism evidence="6 7">
    <name type="scientific">Clonostachys rhizophaga</name>
    <dbReference type="NCBI Taxonomy" id="160324"/>
    <lineage>
        <taxon>Eukaryota</taxon>
        <taxon>Fungi</taxon>
        <taxon>Dikarya</taxon>
        <taxon>Ascomycota</taxon>
        <taxon>Pezizomycotina</taxon>
        <taxon>Sordariomycetes</taxon>
        <taxon>Hypocreomycetidae</taxon>
        <taxon>Hypocreales</taxon>
        <taxon>Bionectriaceae</taxon>
        <taxon>Clonostachys</taxon>
    </lineage>
</organism>
<evidence type="ECO:0000256" key="3">
    <source>
        <dbReference type="ARBA" id="ARBA00023242"/>
    </source>
</evidence>
<feature type="compositionally biased region" description="Low complexity" evidence="4">
    <location>
        <begin position="93"/>
        <end position="118"/>
    </location>
</feature>
<dbReference type="GO" id="GO:0005634">
    <property type="term" value="C:nucleus"/>
    <property type="evidence" value="ECO:0007669"/>
    <property type="project" value="TreeGrafter"/>
</dbReference>
<comment type="caution">
    <text evidence="6">The sequence shown here is derived from an EMBL/GenBank/DDBJ whole genome shotgun (WGS) entry which is preliminary data.</text>
</comment>
<feature type="region of interest" description="Disordered" evidence="4">
    <location>
        <begin position="84"/>
        <end position="120"/>
    </location>
</feature>
<dbReference type="GO" id="GO:0008270">
    <property type="term" value="F:zinc ion binding"/>
    <property type="evidence" value="ECO:0007669"/>
    <property type="project" value="InterPro"/>
</dbReference>
<keyword evidence="1" id="KW-0805">Transcription regulation</keyword>
<evidence type="ECO:0000313" key="7">
    <source>
        <dbReference type="Proteomes" id="UP000696573"/>
    </source>
</evidence>
<evidence type="ECO:0000256" key="1">
    <source>
        <dbReference type="ARBA" id="ARBA00023015"/>
    </source>
</evidence>
<dbReference type="InterPro" id="IPR051127">
    <property type="entry name" value="Fungal_SecMet_Regulators"/>
</dbReference>